<dbReference type="PRINTS" id="PR00111">
    <property type="entry name" value="ABHYDROLASE"/>
</dbReference>
<evidence type="ECO:0000313" key="2">
    <source>
        <dbReference type="EMBL" id="GAQ80071.1"/>
    </source>
</evidence>
<dbReference type="PRINTS" id="PR00412">
    <property type="entry name" value="EPOXHYDRLASE"/>
</dbReference>
<dbReference type="InterPro" id="IPR052370">
    <property type="entry name" value="Meta-cleavage_hydrolase"/>
</dbReference>
<dbReference type="GO" id="GO:0016787">
    <property type="term" value="F:hydrolase activity"/>
    <property type="evidence" value="ECO:0007669"/>
    <property type="project" value="UniProtKB-KW"/>
</dbReference>
<dbReference type="SUPFAM" id="SSF53474">
    <property type="entry name" value="alpha/beta-Hydrolases"/>
    <property type="match status" value="1"/>
</dbReference>
<organism evidence="2 3">
    <name type="scientific">Klebsormidium nitens</name>
    <name type="common">Green alga</name>
    <name type="synonym">Ulothrix nitens</name>
    <dbReference type="NCBI Taxonomy" id="105231"/>
    <lineage>
        <taxon>Eukaryota</taxon>
        <taxon>Viridiplantae</taxon>
        <taxon>Streptophyta</taxon>
        <taxon>Klebsormidiophyceae</taxon>
        <taxon>Klebsormidiales</taxon>
        <taxon>Klebsormidiaceae</taxon>
        <taxon>Klebsormidium</taxon>
    </lineage>
</organism>
<dbReference type="Proteomes" id="UP000054558">
    <property type="component" value="Unassembled WGS sequence"/>
</dbReference>
<dbReference type="Gene3D" id="3.40.50.1820">
    <property type="entry name" value="alpha/beta hydrolase"/>
    <property type="match status" value="1"/>
</dbReference>
<dbReference type="EMBL" id="DF236994">
    <property type="protein sequence ID" value="GAQ80071.1"/>
    <property type="molecule type" value="Genomic_DNA"/>
</dbReference>
<dbReference type="Pfam" id="PF00561">
    <property type="entry name" value="Abhydrolase_1"/>
    <property type="match status" value="1"/>
</dbReference>
<evidence type="ECO:0000313" key="3">
    <source>
        <dbReference type="Proteomes" id="UP000054558"/>
    </source>
</evidence>
<dbReference type="PANTHER" id="PTHR43139">
    <property type="entry name" value="SI:DKEY-122A22.2"/>
    <property type="match status" value="1"/>
</dbReference>
<evidence type="ECO:0000259" key="1">
    <source>
        <dbReference type="Pfam" id="PF00561"/>
    </source>
</evidence>
<name>A0A1Y1HSU4_KLENI</name>
<dbReference type="PANTHER" id="PTHR43139:SF52">
    <property type="entry name" value="SI:DKEY-122A22.2"/>
    <property type="match status" value="1"/>
</dbReference>
<keyword evidence="3" id="KW-1185">Reference proteome</keyword>
<sequence>MACFGCRCGFSLVGVQKWRLTRTFQRCGLIERQVQIDDQTSIHCWVSKPFAKHQELQKIPRRKSLLLLHGFGASAIFQWAGQINAFHKQFDLIIPDLIFFGGSTSSSEERSEIFEAASMARLMHDIFKVERYHVAGISYGGFVAYRMAYNYPERVQRVVLTDSPGVVMVRSDYERMLSTHGVASTADLLLPETPADVRRLLQVAYYRPPWVPNFLLRDTLQVMFSEMVEEKRGMLVKLLEYLDKPEVPLPKLTQDVLIVWGEQDEIFPLSLAQRLQEFLGKKARLVVLKEARHASNIEKPREYNRAVLEFLLREGA</sequence>
<accession>A0A1Y1HSU4</accession>
<dbReference type="OMA" id="QFNTHIL"/>
<dbReference type="InterPro" id="IPR029058">
    <property type="entry name" value="AB_hydrolase_fold"/>
</dbReference>
<reference evidence="2 3" key="1">
    <citation type="journal article" date="2014" name="Nat. Commun.">
        <title>Klebsormidium flaccidum genome reveals primary factors for plant terrestrial adaptation.</title>
        <authorList>
            <person name="Hori K."/>
            <person name="Maruyama F."/>
            <person name="Fujisawa T."/>
            <person name="Togashi T."/>
            <person name="Yamamoto N."/>
            <person name="Seo M."/>
            <person name="Sato S."/>
            <person name="Yamada T."/>
            <person name="Mori H."/>
            <person name="Tajima N."/>
            <person name="Moriyama T."/>
            <person name="Ikeuchi M."/>
            <person name="Watanabe M."/>
            <person name="Wada H."/>
            <person name="Kobayashi K."/>
            <person name="Saito M."/>
            <person name="Masuda T."/>
            <person name="Sasaki-Sekimoto Y."/>
            <person name="Mashiguchi K."/>
            <person name="Awai K."/>
            <person name="Shimojima M."/>
            <person name="Masuda S."/>
            <person name="Iwai M."/>
            <person name="Nobusawa T."/>
            <person name="Narise T."/>
            <person name="Kondo S."/>
            <person name="Saito H."/>
            <person name="Sato R."/>
            <person name="Murakawa M."/>
            <person name="Ihara Y."/>
            <person name="Oshima-Yamada Y."/>
            <person name="Ohtaka K."/>
            <person name="Satoh M."/>
            <person name="Sonobe K."/>
            <person name="Ishii M."/>
            <person name="Ohtani R."/>
            <person name="Kanamori-Sato M."/>
            <person name="Honoki R."/>
            <person name="Miyazaki D."/>
            <person name="Mochizuki H."/>
            <person name="Umetsu J."/>
            <person name="Higashi K."/>
            <person name="Shibata D."/>
            <person name="Kamiya Y."/>
            <person name="Sato N."/>
            <person name="Nakamura Y."/>
            <person name="Tabata S."/>
            <person name="Ida S."/>
            <person name="Kurokawa K."/>
            <person name="Ohta H."/>
        </authorList>
    </citation>
    <scope>NUCLEOTIDE SEQUENCE [LARGE SCALE GENOMIC DNA]</scope>
    <source>
        <strain evidence="2 3">NIES-2285</strain>
    </source>
</reference>
<dbReference type="AlphaFoldDB" id="A0A1Y1HSU4"/>
<proteinExistence type="predicted"/>
<dbReference type="OrthoDB" id="6431331at2759"/>
<dbReference type="InterPro" id="IPR000073">
    <property type="entry name" value="AB_hydrolase_1"/>
</dbReference>
<protein>
    <submittedName>
        <fullName evidence="2">Alpha/beta-hydrolases superfamily protein</fullName>
    </submittedName>
</protein>
<keyword evidence="2" id="KW-0378">Hydrolase</keyword>
<dbReference type="InterPro" id="IPR000639">
    <property type="entry name" value="Epox_hydrolase-like"/>
</dbReference>
<gene>
    <name evidence="2" type="ORF">KFL_000450270</name>
</gene>
<feature type="domain" description="AB hydrolase-1" evidence="1">
    <location>
        <begin position="64"/>
        <end position="300"/>
    </location>
</feature>
<dbReference type="STRING" id="105231.A0A1Y1HSU4"/>